<keyword evidence="3" id="KW-1185">Reference proteome</keyword>
<sequence length="100" mass="11853">MKATLILKDRIVYEGGYIQEMVIWEVPQPVAGSQHLYKYRLFFGLPNDRIVGYDNERPKGDHRHYGEREEAYPFVTIQQLVGDFLADVEEQRRQYHAKQP</sequence>
<reference evidence="1 3" key="1">
    <citation type="submission" date="2021-03" db="EMBL/GenBank/DDBJ databases">
        <title>Draft genome and methylome analysis of Thiotrix fructosivoruns ATCC 49748.</title>
        <authorList>
            <person name="Fomenkov A."/>
            <person name="Grabovich M.Y."/>
            <person name="Roberts R.J."/>
        </authorList>
    </citation>
    <scope>NUCLEOTIDE SEQUENCE [LARGE SCALE GENOMIC DNA]</scope>
    <source>
        <strain evidence="1 3">ATCC 49748</strain>
    </source>
</reference>
<proteinExistence type="predicted"/>
<evidence type="ECO:0000313" key="3">
    <source>
        <dbReference type="Proteomes" id="UP000664466"/>
    </source>
</evidence>
<dbReference type="InterPro" id="IPR045397">
    <property type="entry name" value="TumE-like"/>
</dbReference>
<gene>
    <name evidence="2" type="ORF">J1836_001565</name>
    <name evidence="1" type="ORF">J1836_11250</name>
</gene>
<protein>
    <submittedName>
        <fullName evidence="2">Uncharacterized protein</fullName>
    </submittedName>
</protein>
<dbReference type="Pfam" id="PF20126">
    <property type="entry name" value="TumE"/>
    <property type="match status" value="1"/>
</dbReference>
<reference evidence="2" key="2">
    <citation type="submission" date="2021-04" db="EMBL/GenBank/DDBJ databases">
        <title>Complete Genome and methylome analysis of Thiothrix fructosivorans ATCC 49748.</title>
        <authorList>
            <person name="Fomenkov A."/>
            <person name="Sun L."/>
            <person name="Vincze T."/>
            <person name="Grabovich M.Y."/>
            <person name="Roberts R.J."/>
        </authorList>
    </citation>
    <scope>NUCLEOTIDE SEQUENCE</scope>
    <source>
        <strain evidence="2">ATCC 49748</strain>
    </source>
</reference>
<name>A0A8B0SJ91_9GAMM</name>
<evidence type="ECO:0000313" key="2">
    <source>
        <dbReference type="EMBL" id="QTX11084.1"/>
    </source>
</evidence>
<organism evidence="2">
    <name type="scientific">Thiothrix fructosivorans</name>
    <dbReference type="NCBI Taxonomy" id="111770"/>
    <lineage>
        <taxon>Bacteria</taxon>
        <taxon>Pseudomonadati</taxon>
        <taxon>Pseudomonadota</taxon>
        <taxon>Gammaproteobacteria</taxon>
        <taxon>Thiotrichales</taxon>
        <taxon>Thiotrichaceae</taxon>
        <taxon>Thiothrix</taxon>
    </lineage>
</organism>
<dbReference type="EMBL" id="JAFMPM010000006">
    <property type="protein sequence ID" value="MBO0613488.1"/>
    <property type="molecule type" value="Genomic_DNA"/>
</dbReference>
<evidence type="ECO:0000313" key="1">
    <source>
        <dbReference type="EMBL" id="MBO0613488.1"/>
    </source>
</evidence>
<dbReference type="EMBL" id="CP072748">
    <property type="protein sequence ID" value="QTX11084.1"/>
    <property type="molecule type" value="Genomic_DNA"/>
</dbReference>
<dbReference type="AlphaFoldDB" id="A0A8B0SJ91"/>
<dbReference type="RefSeq" id="WP_207251180.1">
    <property type="nucleotide sequence ID" value="NZ_JAFMPM010000006.1"/>
</dbReference>
<dbReference type="Proteomes" id="UP000664466">
    <property type="component" value="Unassembled WGS sequence"/>
</dbReference>
<accession>A0A8B0SJ91</accession>